<dbReference type="InterPro" id="IPR023198">
    <property type="entry name" value="PGP-like_dom2"/>
</dbReference>
<dbReference type="SFLD" id="SFLDG01129">
    <property type="entry name" value="C1.5:_HAD__Beta-PGM__Phosphata"/>
    <property type="match status" value="1"/>
</dbReference>
<comment type="caution">
    <text evidence="8">The sequence shown here is derived from an EMBL/GenBank/DDBJ whole genome shotgun (WGS) entry which is preliminary data.</text>
</comment>
<feature type="domain" description="Protein HIRA-like C-terminal" evidence="7">
    <location>
        <begin position="49"/>
        <end position="292"/>
    </location>
</feature>
<dbReference type="PANTHER" id="PTHR13831:SF0">
    <property type="entry name" value="PROTEIN HIRA"/>
    <property type="match status" value="1"/>
</dbReference>
<dbReference type="SFLD" id="SFLDG01135">
    <property type="entry name" value="C1.5.6:_HAD__Beta-PGM__Phospha"/>
    <property type="match status" value="1"/>
</dbReference>
<evidence type="ECO:0000313" key="9">
    <source>
        <dbReference type="Proteomes" id="UP000271337"/>
    </source>
</evidence>
<protein>
    <recommendedName>
        <fullName evidence="7">Protein HIRA-like C-terminal domain-containing protein</fullName>
    </recommendedName>
</protein>
<sequence length="605" mass="66199">MLSSKRAMQADPNLWLDFLPRAVLLTTGNRHFWAAACEDGSLHFWTPAGRRFVSPLVLEAQPVILDCKGWWLLAITAVGQVYVWNIKTMSAPHPPISLSPVLDAASATMQGHLTAAPSLMFARLNSNGRMVVGMSNGDGFAYNPSMFVWQRLSEGWWAVGSQYWNTTDTSVTSTNRSSNTGKGKDKEPSFLDETSPENISAGIIPFLERNTTSQSLLKGRAYFLQRLVKQLLSAEGFEGFESSVSIAHLENRVAAAMTLGAHDEFRVYLIMYAKRIGAENLRGKVEELLKGLSGSMFEEDDDQENEPDEAVDDAVVAWGDGDEIVGWNREDLLKEVTLEYKMGSKGDDHAQIEPQFTAPASTHDFSALLFDMDGTIFDSTPAIVKYWMNMGKEIGVPGEKILETSHGRRSIDMLAILAPEKANWDFVCEAEGRIPKEYGADAVEIPGSRALLESLEKAGAPWAIVTSGTRPLVTGWLDVMKLAQPKYMVTAEEVAKGKPDPACYRLGAKRLGFNDGHGKVQGEAQEDGKSVDASQFLVLEDAPAGVMAGKAAGYKVVALATTHAIHRLVEAGADWIVRDMRSVTLSGWDPRTGRVGIEIKDALKI</sequence>
<dbReference type="GO" id="GO:0005634">
    <property type="term" value="C:nucleus"/>
    <property type="evidence" value="ECO:0007669"/>
    <property type="project" value="UniProtKB-SubCell"/>
</dbReference>
<dbReference type="SFLD" id="SFLDS00003">
    <property type="entry name" value="Haloacid_Dehalogenase"/>
    <property type="match status" value="1"/>
</dbReference>
<dbReference type="VEuPathDB" id="FungiDB:BTJ68_02734"/>
<keyword evidence="5" id="KW-0539">Nucleus</keyword>
<reference evidence="8 9" key="1">
    <citation type="journal article" date="2018" name="BMC Genomics">
        <title>Genomic evidence for intraspecific hybridization in a clonal and extremely halotolerant yeast.</title>
        <authorList>
            <person name="Gostincar C."/>
            <person name="Stajich J.E."/>
            <person name="Zupancic J."/>
            <person name="Zalar P."/>
            <person name="Gunde-Cimerman N."/>
        </authorList>
    </citation>
    <scope>NUCLEOTIDE SEQUENCE [LARGE SCALE GENOMIC DNA]</scope>
    <source>
        <strain evidence="8 9">EXF-6669</strain>
    </source>
</reference>
<keyword evidence="4" id="KW-0156">Chromatin regulator</keyword>
<keyword evidence="3" id="KW-0677">Repeat</keyword>
<dbReference type="GO" id="GO:0006351">
    <property type="term" value="P:DNA-templated transcription"/>
    <property type="evidence" value="ECO:0007669"/>
    <property type="project" value="InterPro"/>
</dbReference>
<dbReference type="CDD" id="cd07527">
    <property type="entry name" value="HAD_ScGPP-like"/>
    <property type="match status" value="1"/>
</dbReference>
<dbReference type="GO" id="GO:0016791">
    <property type="term" value="F:phosphatase activity"/>
    <property type="evidence" value="ECO:0007669"/>
    <property type="project" value="UniProtKB-ARBA"/>
</dbReference>
<dbReference type="GO" id="GO:0000785">
    <property type="term" value="C:chromatin"/>
    <property type="evidence" value="ECO:0007669"/>
    <property type="project" value="TreeGrafter"/>
</dbReference>
<dbReference type="GO" id="GO:0006355">
    <property type="term" value="P:regulation of DNA-templated transcription"/>
    <property type="evidence" value="ECO:0007669"/>
    <property type="project" value="InterPro"/>
</dbReference>
<evidence type="ECO:0000256" key="5">
    <source>
        <dbReference type="ARBA" id="ARBA00023242"/>
    </source>
</evidence>
<dbReference type="InterPro" id="IPR011494">
    <property type="entry name" value="HIRA-like_C"/>
</dbReference>
<keyword evidence="2" id="KW-0853">WD repeat</keyword>
<dbReference type="PANTHER" id="PTHR13831">
    <property type="entry name" value="MEMBER OF THE HIR1 FAMILY OF WD-REPEAT PROTEINS"/>
    <property type="match status" value="1"/>
</dbReference>
<dbReference type="AlphaFoldDB" id="A0A3M6XPK1"/>
<proteinExistence type="predicted"/>
<dbReference type="Pfam" id="PF07569">
    <property type="entry name" value="Hira"/>
    <property type="match status" value="1"/>
</dbReference>
<dbReference type="InterPro" id="IPR036412">
    <property type="entry name" value="HAD-like_sf"/>
</dbReference>
<dbReference type="GO" id="GO:0000417">
    <property type="term" value="C:HIR complex"/>
    <property type="evidence" value="ECO:0007669"/>
    <property type="project" value="TreeGrafter"/>
</dbReference>
<dbReference type="InterPro" id="IPR041492">
    <property type="entry name" value="HAD_2"/>
</dbReference>
<evidence type="ECO:0000256" key="1">
    <source>
        <dbReference type="ARBA" id="ARBA00004123"/>
    </source>
</evidence>
<name>A0A3M6XPK1_HORWE</name>
<feature type="compositionally biased region" description="Low complexity" evidence="6">
    <location>
        <begin position="169"/>
        <end position="180"/>
    </location>
</feature>
<dbReference type="Gene3D" id="3.40.50.1000">
    <property type="entry name" value="HAD superfamily/HAD-like"/>
    <property type="match status" value="1"/>
</dbReference>
<dbReference type="SUPFAM" id="SSF56784">
    <property type="entry name" value="HAD-like"/>
    <property type="match status" value="1"/>
</dbReference>
<evidence type="ECO:0000259" key="7">
    <source>
        <dbReference type="Pfam" id="PF07569"/>
    </source>
</evidence>
<dbReference type="SUPFAM" id="SSF101898">
    <property type="entry name" value="NHL repeat"/>
    <property type="match status" value="1"/>
</dbReference>
<evidence type="ECO:0000256" key="3">
    <source>
        <dbReference type="ARBA" id="ARBA00022737"/>
    </source>
</evidence>
<dbReference type="GO" id="GO:0006338">
    <property type="term" value="P:chromatin remodeling"/>
    <property type="evidence" value="ECO:0007669"/>
    <property type="project" value="InterPro"/>
</dbReference>
<dbReference type="PRINTS" id="PR00413">
    <property type="entry name" value="HADHALOGNASE"/>
</dbReference>
<dbReference type="InterPro" id="IPR023214">
    <property type="entry name" value="HAD_sf"/>
</dbReference>
<dbReference type="Proteomes" id="UP000271337">
    <property type="component" value="Unassembled WGS sequence"/>
</dbReference>
<evidence type="ECO:0000313" key="8">
    <source>
        <dbReference type="EMBL" id="RMX92370.1"/>
    </source>
</evidence>
<organism evidence="8 9">
    <name type="scientific">Hortaea werneckii</name>
    <name type="common">Black yeast</name>
    <name type="synonym">Cladosporium werneckii</name>
    <dbReference type="NCBI Taxonomy" id="91943"/>
    <lineage>
        <taxon>Eukaryota</taxon>
        <taxon>Fungi</taxon>
        <taxon>Dikarya</taxon>
        <taxon>Ascomycota</taxon>
        <taxon>Pezizomycotina</taxon>
        <taxon>Dothideomycetes</taxon>
        <taxon>Dothideomycetidae</taxon>
        <taxon>Mycosphaerellales</taxon>
        <taxon>Teratosphaeriaceae</taxon>
        <taxon>Hortaea</taxon>
    </lineage>
</organism>
<dbReference type="GO" id="GO:0031491">
    <property type="term" value="F:nucleosome binding"/>
    <property type="evidence" value="ECO:0007669"/>
    <property type="project" value="TreeGrafter"/>
</dbReference>
<dbReference type="InterPro" id="IPR006439">
    <property type="entry name" value="HAD-SF_hydro_IA"/>
</dbReference>
<comment type="subcellular location">
    <subcellularLocation>
        <location evidence="1">Nucleus</location>
    </subcellularLocation>
</comment>
<evidence type="ECO:0000256" key="4">
    <source>
        <dbReference type="ARBA" id="ARBA00022853"/>
    </source>
</evidence>
<dbReference type="InterPro" id="IPR031120">
    <property type="entry name" value="HIR1-like"/>
</dbReference>
<feature type="region of interest" description="Disordered" evidence="6">
    <location>
        <begin position="169"/>
        <end position="194"/>
    </location>
</feature>
<dbReference type="Pfam" id="PF13419">
    <property type="entry name" value="HAD_2"/>
    <property type="match status" value="1"/>
</dbReference>
<dbReference type="Gene3D" id="1.10.150.240">
    <property type="entry name" value="Putative phosphatase, domain 2"/>
    <property type="match status" value="1"/>
</dbReference>
<accession>A0A3M6XPK1</accession>
<dbReference type="EMBL" id="QWIL01002794">
    <property type="protein sequence ID" value="RMX92370.1"/>
    <property type="molecule type" value="Genomic_DNA"/>
</dbReference>
<evidence type="ECO:0000256" key="2">
    <source>
        <dbReference type="ARBA" id="ARBA00022574"/>
    </source>
</evidence>
<dbReference type="OrthoDB" id="40579at2759"/>
<gene>
    <name evidence="8" type="ORF">D0867_14612</name>
</gene>
<evidence type="ECO:0000256" key="6">
    <source>
        <dbReference type="SAM" id="MobiDB-lite"/>
    </source>
</evidence>